<dbReference type="InterPro" id="IPR037523">
    <property type="entry name" value="VOC_core"/>
</dbReference>
<dbReference type="SUPFAM" id="SSF54593">
    <property type="entry name" value="Glyoxalase/Bleomycin resistance protein/Dihydroxybiphenyl dioxygenase"/>
    <property type="match status" value="1"/>
</dbReference>
<accession>A0A540PIJ2</accession>
<dbReference type="GeneID" id="301698743"/>
<dbReference type="RefSeq" id="WP_009307303.1">
    <property type="nucleotide sequence ID" value="NZ_CP182305.1"/>
</dbReference>
<dbReference type="Pfam" id="PF00903">
    <property type="entry name" value="Glyoxalase"/>
    <property type="match status" value="1"/>
</dbReference>
<dbReference type="Gene3D" id="3.10.180.10">
    <property type="entry name" value="2,3-Dihydroxybiphenyl 1,2-Dioxygenase, domain 1"/>
    <property type="match status" value="1"/>
</dbReference>
<comment type="caution">
    <text evidence="1">The sequence shown here is derived from an EMBL/GenBank/DDBJ whole genome shotgun (WGS) entry which is preliminary data.</text>
</comment>
<sequence length="128" mass="14025">MFGTTKAFSSFSVDDSDAARKFYGETLGLRVSEENGFLTLHIAGDRDIMVYPKPDHTPATFTVLNFPVDDIDAAVDELSRKGVTFERYDQFKTDDKGILRGEGPGEGPLIAWFKDPAGNVLSVVQGSM</sequence>
<dbReference type="InterPro" id="IPR029068">
    <property type="entry name" value="Glyas_Bleomycin-R_OHBP_Dase"/>
</dbReference>
<dbReference type="PROSITE" id="PS51819">
    <property type="entry name" value="VOC"/>
    <property type="match status" value="1"/>
</dbReference>
<name>A0A540PIJ2_9ACTN</name>
<dbReference type="EMBL" id="SPAZ01000332">
    <property type="protein sequence ID" value="TQE17996.1"/>
    <property type="molecule type" value="Genomic_DNA"/>
</dbReference>
<evidence type="ECO:0000313" key="2">
    <source>
        <dbReference type="Proteomes" id="UP000318720"/>
    </source>
</evidence>
<dbReference type="InterPro" id="IPR004360">
    <property type="entry name" value="Glyas_Fos-R_dOase_dom"/>
</dbReference>
<organism evidence="1 2">
    <name type="scientific">Streptomyces ipomoeae</name>
    <dbReference type="NCBI Taxonomy" id="103232"/>
    <lineage>
        <taxon>Bacteria</taxon>
        <taxon>Bacillati</taxon>
        <taxon>Actinomycetota</taxon>
        <taxon>Actinomycetes</taxon>
        <taxon>Kitasatosporales</taxon>
        <taxon>Streptomycetaceae</taxon>
        <taxon>Streptomyces</taxon>
    </lineage>
</organism>
<proteinExistence type="predicted"/>
<evidence type="ECO:0000313" key="1">
    <source>
        <dbReference type="EMBL" id="TQE17996.1"/>
    </source>
</evidence>
<dbReference type="AlphaFoldDB" id="A0A540PIJ2"/>
<dbReference type="Proteomes" id="UP000318720">
    <property type="component" value="Unassembled WGS sequence"/>
</dbReference>
<reference evidence="1 2" key="1">
    <citation type="submission" date="2019-03" db="EMBL/GenBank/DDBJ databases">
        <title>Comparative genomic analyses of the sweetpotato soil rot pathogen, Streptomyces ipomoeae.</title>
        <authorList>
            <person name="Ruschel Soares N."/>
            <person name="Badger J.H."/>
            <person name="Huguet-Tapia J.C."/>
            <person name="Clark C.A."/>
            <person name="Pettis G.S."/>
        </authorList>
    </citation>
    <scope>NUCLEOTIDE SEQUENCE [LARGE SCALE GENOMIC DNA]</scope>
    <source>
        <strain evidence="1 2">88-35</strain>
    </source>
</reference>
<gene>
    <name evidence="1" type="ORF">Sipo8835_40905</name>
</gene>
<protein>
    <submittedName>
        <fullName evidence="1">VOC family protein</fullName>
    </submittedName>
</protein>